<accession>A0A4Z2GU56</accession>
<proteinExistence type="predicted"/>
<reference evidence="1 2" key="1">
    <citation type="submission" date="2019-03" db="EMBL/GenBank/DDBJ databases">
        <title>First draft genome of Liparis tanakae, snailfish: a comprehensive survey of snailfish specific genes.</title>
        <authorList>
            <person name="Kim W."/>
            <person name="Song I."/>
            <person name="Jeong J.-H."/>
            <person name="Kim D."/>
            <person name="Kim S."/>
            <person name="Ryu S."/>
            <person name="Song J.Y."/>
            <person name="Lee S.K."/>
        </authorList>
    </citation>
    <scope>NUCLEOTIDE SEQUENCE [LARGE SCALE GENOMIC DNA]</scope>
    <source>
        <tissue evidence="1">Muscle</tissue>
    </source>
</reference>
<dbReference type="AlphaFoldDB" id="A0A4Z2GU56"/>
<dbReference type="Proteomes" id="UP000314294">
    <property type="component" value="Unassembled WGS sequence"/>
</dbReference>
<organism evidence="1 2">
    <name type="scientific">Liparis tanakae</name>
    <name type="common">Tanaka's snailfish</name>
    <dbReference type="NCBI Taxonomy" id="230148"/>
    <lineage>
        <taxon>Eukaryota</taxon>
        <taxon>Metazoa</taxon>
        <taxon>Chordata</taxon>
        <taxon>Craniata</taxon>
        <taxon>Vertebrata</taxon>
        <taxon>Euteleostomi</taxon>
        <taxon>Actinopterygii</taxon>
        <taxon>Neopterygii</taxon>
        <taxon>Teleostei</taxon>
        <taxon>Neoteleostei</taxon>
        <taxon>Acanthomorphata</taxon>
        <taxon>Eupercaria</taxon>
        <taxon>Perciformes</taxon>
        <taxon>Cottioidei</taxon>
        <taxon>Cottales</taxon>
        <taxon>Liparidae</taxon>
        <taxon>Liparis</taxon>
    </lineage>
</organism>
<sequence length="72" mass="8031">MRRNVFSHRPNLLRDDSNARGVELRREARAATGTRRRSANGRKLLFCLAHLSRSGGGNKGALKHSGPDRCFT</sequence>
<evidence type="ECO:0000313" key="1">
    <source>
        <dbReference type="EMBL" id="TNN56750.1"/>
    </source>
</evidence>
<name>A0A4Z2GU56_9TELE</name>
<evidence type="ECO:0000313" key="2">
    <source>
        <dbReference type="Proteomes" id="UP000314294"/>
    </source>
</evidence>
<comment type="caution">
    <text evidence="1">The sequence shown here is derived from an EMBL/GenBank/DDBJ whole genome shotgun (WGS) entry which is preliminary data.</text>
</comment>
<keyword evidence="2" id="KW-1185">Reference proteome</keyword>
<gene>
    <name evidence="1" type="ORF">EYF80_033008</name>
</gene>
<protein>
    <submittedName>
        <fullName evidence="1">Uncharacterized protein</fullName>
    </submittedName>
</protein>
<dbReference type="EMBL" id="SRLO01000421">
    <property type="protein sequence ID" value="TNN56750.1"/>
    <property type="molecule type" value="Genomic_DNA"/>
</dbReference>